<sequence>MVDGYSLVVPGSSFHKKPPLPLLFLVKCQYSKVASHSHIHNFDHFLNASLFEVRTNSISLSYFREIMFRLLINSLHCC</sequence>
<keyword evidence="2" id="KW-1185">Reference proteome</keyword>
<evidence type="ECO:0000313" key="2">
    <source>
        <dbReference type="Proteomes" id="UP000554482"/>
    </source>
</evidence>
<dbReference type="EMBL" id="JABWDY010038465">
    <property type="protein sequence ID" value="KAF5179697.1"/>
    <property type="molecule type" value="Genomic_DNA"/>
</dbReference>
<dbReference type="AlphaFoldDB" id="A0A7J6V4H4"/>
<organism evidence="1 2">
    <name type="scientific">Thalictrum thalictroides</name>
    <name type="common">Rue-anemone</name>
    <name type="synonym">Anemone thalictroides</name>
    <dbReference type="NCBI Taxonomy" id="46969"/>
    <lineage>
        <taxon>Eukaryota</taxon>
        <taxon>Viridiplantae</taxon>
        <taxon>Streptophyta</taxon>
        <taxon>Embryophyta</taxon>
        <taxon>Tracheophyta</taxon>
        <taxon>Spermatophyta</taxon>
        <taxon>Magnoliopsida</taxon>
        <taxon>Ranunculales</taxon>
        <taxon>Ranunculaceae</taxon>
        <taxon>Thalictroideae</taxon>
        <taxon>Thalictrum</taxon>
    </lineage>
</organism>
<dbReference type="Proteomes" id="UP000554482">
    <property type="component" value="Unassembled WGS sequence"/>
</dbReference>
<protein>
    <submittedName>
        <fullName evidence="1">Uncharacterized protein</fullName>
    </submittedName>
</protein>
<name>A0A7J6V4H4_THATH</name>
<proteinExistence type="predicted"/>
<gene>
    <name evidence="1" type="ORF">FRX31_030723</name>
</gene>
<comment type="caution">
    <text evidence="1">The sequence shown here is derived from an EMBL/GenBank/DDBJ whole genome shotgun (WGS) entry which is preliminary data.</text>
</comment>
<accession>A0A7J6V4H4</accession>
<evidence type="ECO:0000313" key="1">
    <source>
        <dbReference type="EMBL" id="KAF5179697.1"/>
    </source>
</evidence>
<reference evidence="1 2" key="1">
    <citation type="submission" date="2020-06" db="EMBL/GenBank/DDBJ databases">
        <title>Transcriptomic and genomic resources for Thalictrum thalictroides and T. hernandezii: Facilitating candidate gene discovery in an emerging model plant lineage.</title>
        <authorList>
            <person name="Arias T."/>
            <person name="Riano-Pachon D.M."/>
            <person name="Di Stilio V.S."/>
        </authorList>
    </citation>
    <scope>NUCLEOTIDE SEQUENCE [LARGE SCALE GENOMIC DNA]</scope>
    <source>
        <strain evidence="2">cv. WT478/WT964</strain>
        <tissue evidence="1">Leaves</tissue>
    </source>
</reference>